<protein>
    <submittedName>
        <fullName evidence="8">AcrR family transcriptional regulator</fullName>
    </submittedName>
</protein>
<dbReference type="Gene3D" id="1.10.357.10">
    <property type="entry name" value="Tetracycline Repressor, domain 2"/>
    <property type="match status" value="1"/>
</dbReference>
<reference evidence="8 9" key="1">
    <citation type="submission" date="2020-08" db="EMBL/GenBank/DDBJ databases">
        <title>Sequencing the genomes of 1000 actinobacteria strains.</title>
        <authorList>
            <person name="Klenk H.-P."/>
        </authorList>
    </citation>
    <scope>NUCLEOTIDE SEQUENCE [LARGE SCALE GENOMIC DNA]</scope>
    <source>
        <strain evidence="8 9">DSM 45582</strain>
    </source>
</reference>
<evidence type="ECO:0000256" key="4">
    <source>
        <dbReference type="ARBA" id="ARBA00023163"/>
    </source>
</evidence>
<dbReference type="PROSITE" id="PS50977">
    <property type="entry name" value="HTH_TETR_2"/>
    <property type="match status" value="1"/>
</dbReference>
<dbReference type="SUPFAM" id="SSF48498">
    <property type="entry name" value="Tetracyclin repressor-like, C-terminal domain"/>
    <property type="match status" value="1"/>
</dbReference>
<dbReference type="GO" id="GO:0000976">
    <property type="term" value="F:transcription cis-regulatory region binding"/>
    <property type="evidence" value="ECO:0007669"/>
    <property type="project" value="TreeGrafter"/>
</dbReference>
<keyword evidence="2" id="KW-0805">Transcription regulation</keyword>
<dbReference type="PRINTS" id="PR00455">
    <property type="entry name" value="HTHTETR"/>
</dbReference>
<dbReference type="SUPFAM" id="SSF46689">
    <property type="entry name" value="Homeodomain-like"/>
    <property type="match status" value="1"/>
</dbReference>
<proteinExistence type="predicted"/>
<organism evidence="8 9">
    <name type="scientific">Saccharopolyspora gloriosae</name>
    <dbReference type="NCBI Taxonomy" id="455344"/>
    <lineage>
        <taxon>Bacteria</taxon>
        <taxon>Bacillati</taxon>
        <taxon>Actinomycetota</taxon>
        <taxon>Actinomycetes</taxon>
        <taxon>Pseudonocardiales</taxon>
        <taxon>Pseudonocardiaceae</taxon>
        <taxon>Saccharopolyspora</taxon>
    </lineage>
</organism>
<dbReference type="Proteomes" id="UP000580474">
    <property type="component" value="Unassembled WGS sequence"/>
</dbReference>
<dbReference type="Pfam" id="PF00440">
    <property type="entry name" value="TetR_N"/>
    <property type="match status" value="1"/>
</dbReference>
<evidence type="ECO:0000256" key="6">
    <source>
        <dbReference type="SAM" id="MobiDB-lite"/>
    </source>
</evidence>
<evidence type="ECO:0000256" key="1">
    <source>
        <dbReference type="ARBA" id="ARBA00022491"/>
    </source>
</evidence>
<feature type="DNA-binding region" description="H-T-H motif" evidence="5">
    <location>
        <begin position="47"/>
        <end position="66"/>
    </location>
</feature>
<dbReference type="EMBL" id="JACHIV010000001">
    <property type="protein sequence ID" value="MBB5069384.1"/>
    <property type="molecule type" value="Genomic_DNA"/>
</dbReference>
<dbReference type="InterPro" id="IPR041490">
    <property type="entry name" value="KstR2_TetR_C"/>
</dbReference>
<dbReference type="InterPro" id="IPR036271">
    <property type="entry name" value="Tet_transcr_reg_TetR-rel_C_sf"/>
</dbReference>
<evidence type="ECO:0000313" key="9">
    <source>
        <dbReference type="Proteomes" id="UP000580474"/>
    </source>
</evidence>
<evidence type="ECO:0000256" key="5">
    <source>
        <dbReference type="PROSITE-ProRule" id="PRU00335"/>
    </source>
</evidence>
<evidence type="ECO:0000256" key="2">
    <source>
        <dbReference type="ARBA" id="ARBA00023015"/>
    </source>
</evidence>
<keyword evidence="4" id="KW-0804">Transcription</keyword>
<evidence type="ECO:0000259" key="7">
    <source>
        <dbReference type="PROSITE" id="PS50977"/>
    </source>
</evidence>
<dbReference type="PANTHER" id="PTHR30055:SF175">
    <property type="entry name" value="HTH-TYPE TRANSCRIPTIONAL REPRESSOR KSTR2"/>
    <property type="match status" value="1"/>
</dbReference>
<dbReference type="InterPro" id="IPR001647">
    <property type="entry name" value="HTH_TetR"/>
</dbReference>
<dbReference type="InterPro" id="IPR009057">
    <property type="entry name" value="Homeodomain-like_sf"/>
</dbReference>
<evidence type="ECO:0000313" key="8">
    <source>
        <dbReference type="EMBL" id="MBB5069384.1"/>
    </source>
</evidence>
<dbReference type="InterPro" id="IPR050109">
    <property type="entry name" value="HTH-type_TetR-like_transc_reg"/>
</dbReference>
<feature type="domain" description="HTH tetR-type" evidence="7">
    <location>
        <begin position="24"/>
        <end position="84"/>
    </location>
</feature>
<dbReference type="Pfam" id="PF17932">
    <property type="entry name" value="TetR_C_24"/>
    <property type="match status" value="1"/>
</dbReference>
<keyword evidence="3 5" id="KW-0238">DNA-binding</keyword>
<evidence type="ECO:0000256" key="3">
    <source>
        <dbReference type="ARBA" id="ARBA00023125"/>
    </source>
</evidence>
<keyword evidence="1" id="KW-0678">Repressor</keyword>
<dbReference type="GO" id="GO:0003700">
    <property type="term" value="F:DNA-binding transcription factor activity"/>
    <property type="evidence" value="ECO:0007669"/>
    <property type="project" value="TreeGrafter"/>
</dbReference>
<dbReference type="RefSeq" id="WP_184479077.1">
    <property type="nucleotide sequence ID" value="NZ_JACHIV010000001.1"/>
</dbReference>
<keyword evidence="9" id="KW-1185">Reference proteome</keyword>
<gene>
    <name evidence="8" type="ORF">BJ969_002472</name>
</gene>
<dbReference type="Gene3D" id="1.10.10.60">
    <property type="entry name" value="Homeodomain-like"/>
    <property type="match status" value="1"/>
</dbReference>
<accession>A0A840NCQ0</accession>
<dbReference type="PANTHER" id="PTHR30055">
    <property type="entry name" value="HTH-TYPE TRANSCRIPTIONAL REGULATOR RUTR"/>
    <property type="match status" value="1"/>
</dbReference>
<feature type="region of interest" description="Disordered" evidence="6">
    <location>
        <begin position="1"/>
        <end position="23"/>
    </location>
</feature>
<comment type="caution">
    <text evidence="8">The sequence shown here is derived from an EMBL/GenBank/DDBJ whole genome shotgun (WGS) entry which is preliminary data.</text>
</comment>
<dbReference type="AlphaFoldDB" id="A0A840NCQ0"/>
<name>A0A840NCQ0_9PSEU</name>
<sequence length="215" mass="24483">MAETKRSSGRVQRPAGADAGSGGSRRRAELLAIAADLFAERGFVVTTVREIADAAGILSGSLYHHFDSKESMVDEILREFLDFQQRLYADVLREATDPRTTVTELIRQSFRAMNGYRSAVTIYQNEAKHLAQFERFDYLRRASNDFERTWTKVLQQGQQAGVFREDLNVKIAYRLIRDAVWTTVHWYNPRGRLNAEVIAEQHVTILCEGITTPRG</sequence>